<feature type="region of interest" description="Disordered" evidence="8">
    <location>
        <begin position="252"/>
        <end position="373"/>
    </location>
</feature>
<evidence type="ECO:0000313" key="11">
    <source>
        <dbReference type="Proteomes" id="UP000030680"/>
    </source>
</evidence>
<evidence type="ECO:0000259" key="9">
    <source>
        <dbReference type="PROSITE" id="PS51366"/>
    </source>
</evidence>
<evidence type="ECO:0000256" key="1">
    <source>
        <dbReference type="ARBA" id="ARBA00004496"/>
    </source>
</evidence>
<dbReference type="SUPFAM" id="SSF48371">
    <property type="entry name" value="ARM repeat"/>
    <property type="match status" value="2"/>
</dbReference>
<feature type="compositionally biased region" description="Basic and acidic residues" evidence="8">
    <location>
        <begin position="55"/>
        <end position="73"/>
    </location>
</feature>
<keyword evidence="4 10" id="KW-0396">Initiation factor</keyword>
<feature type="compositionally biased region" description="Polar residues" evidence="8">
    <location>
        <begin position="93"/>
        <end position="106"/>
    </location>
</feature>
<feature type="region of interest" description="Disordered" evidence="8">
    <location>
        <begin position="1078"/>
        <end position="1110"/>
    </location>
</feature>
<feature type="domain" description="MI" evidence="9">
    <location>
        <begin position="1152"/>
        <end position="1271"/>
    </location>
</feature>
<gene>
    <name evidence="10" type="ORF">Gasu_30270</name>
</gene>
<evidence type="ECO:0000256" key="8">
    <source>
        <dbReference type="SAM" id="MobiDB-lite"/>
    </source>
</evidence>
<dbReference type="PANTHER" id="PTHR23253:SF9">
    <property type="entry name" value="EUKARYOTIC TRANSLATION INITIATION FACTOR 4 GAMMA 2"/>
    <property type="match status" value="1"/>
</dbReference>
<feature type="compositionally biased region" description="Polar residues" evidence="8">
    <location>
        <begin position="311"/>
        <end position="332"/>
    </location>
</feature>
<reference evidence="11" key="1">
    <citation type="journal article" date="2013" name="Science">
        <title>Gene transfer from bacteria and archaea facilitated evolution of an extremophilic eukaryote.</title>
        <authorList>
            <person name="Schonknecht G."/>
            <person name="Chen W.H."/>
            <person name="Ternes C.M."/>
            <person name="Barbier G.G."/>
            <person name="Shrestha R.P."/>
            <person name="Stanke M."/>
            <person name="Brautigam A."/>
            <person name="Baker B.J."/>
            <person name="Banfield J.F."/>
            <person name="Garavito R.M."/>
            <person name="Carr K."/>
            <person name="Wilkerson C."/>
            <person name="Rensing S.A."/>
            <person name="Gagneul D."/>
            <person name="Dickenson N.E."/>
            <person name="Oesterhelt C."/>
            <person name="Lercher M.J."/>
            <person name="Weber A.P."/>
        </authorList>
    </citation>
    <scope>NUCLEOTIDE SEQUENCE [LARGE SCALE GENOMIC DNA]</scope>
    <source>
        <strain evidence="11">074W</strain>
    </source>
</reference>
<dbReference type="eggNOG" id="KOG0401">
    <property type="taxonomic scope" value="Eukaryota"/>
</dbReference>
<keyword evidence="3" id="KW-0963">Cytoplasm</keyword>
<dbReference type="InterPro" id="IPR003891">
    <property type="entry name" value="Initiation_fac_eIF4g_MI"/>
</dbReference>
<comment type="similarity">
    <text evidence="2">Belongs to the eukaryotic initiation factor 4G family.</text>
</comment>
<dbReference type="EMBL" id="KB454507">
    <property type="protein sequence ID" value="EME29588.1"/>
    <property type="molecule type" value="Genomic_DNA"/>
</dbReference>
<comment type="subcellular location">
    <subcellularLocation>
        <location evidence="1">Cytoplasm</location>
    </subcellularLocation>
</comment>
<keyword evidence="7" id="KW-0648">Protein biosynthesis</keyword>
<feature type="region of interest" description="Disordered" evidence="8">
    <location>
        <begin position="539"/>
        <end position="562"/>
    </location>
</feature>
<organism evidence="10 11">
    <name type="scientific">Galdieria sulphuraria</name>
    <name type="common">Red alga</name>
    <dbReference type="NCBI Taxonomy" id="130081"/>
    <lineage>
        <taxon>Eukaryota</taxon>
        <taxon>Rhodophyta</taxon>
        <taxon>Bangiophyceae</taxon>
        <taxon>Galdieriales</taxon>
        <taxon>Galdieriaceae</taxon>
        <taxon>Galdieria</taxon>
    </lineage>
</organism>
<feature type="compositionally biased region" description="Polar residues" evidence="8">
    <location>
        <begin position="291"/>
        <end position="302"/>
    </location>
</feature>
<dbReference type="FunFam" id="1.25.40.180:FF:000020">
    <property type="entry name" value="Eukaryotic translation initiation factor subunit"/>
    <property type="match status" value="1"/>
</dbReference>
<dbReference type="Proteomes" id="UP000030680">
    <property type="component" value="Unassembled WGS sequence"/>
</dbReference>
<feature type="compositionally biased region" description="Low complexity" evidence="8">
    <location>
        <begin position="261"/>
        <end position="277"/>
    </location>
</feature>
<sequence length="1548" mass="172936">MHTENSQRVKQAGNQVEKKGFETLQESSVGIENFPNNQLAGGDSFSLTFGTFEEVTERDSETSGEEQNRDRKQISASLESVTRVDQCDEVARSTGTNLSSSRSQPLATPEEVKVSSSIQSAFRANSTQSVLKDGSSNIPQFNLGMHNIPKDMQRTSSAPPNPAEVGKLPPFLPDRFQHYVRNSYPYSGGNASYGQPLTSPLSVPLAYGAPTGQETSMFAQGVPQGVGYTVYGTNQPNSFVSQHSYVPYSSNSQTFETNQRQKSTQVSSVSSTGVVVPPKREKKRIPIIDPNTKQEIDLSSTALEKEKRRTSTTSSPQVSSKDPSESYQTIPSKQFAGEGSSSSSAQLEAKVPPYEKGDMGEPNRSTTTDEIGADSYKKSNLDFDLVTSENVEISSEHVVNVSSRQDQNETDNTFSTPSDGKSIVENTTSLHVDSSENSRENLKKDIDVSNTEVDLEQNAAPNMEKEQVTVSIQRDYSESKTDEELLSFCTTAELNNASIKREDTSQEGTVDRAVSPRRERFVVRGGKAVTNRGSLHRLPESAGERLTEQNSTSEKLDIKRNDEQEEEVALTMKTRFRYPLEILEDLKSVGSLDSFDERTQDDIQFLPNLSSKSFQSKKHGSLDKFPKNVFPGSNISGPPPGFTTKSLSSKDSYDLGRARNRNVPVPGSNQASAKGRSFGGKELSDLRGTKVAAPDMRIIQAAQAWKHRRDDEDEFTRKIHTVRSILNKLTYEKFDRLYEQILDVKIDSPELLRGIVSEIFDKALLEPNFGPMYAELCDRLSVSMQKMLDESADGGFRDESGKKVTFKSILLSNCQSEFQKFAKCEAPLEKHQLASKDKEIPIDTNEKSDSNLFAEEEEERHKMKRRMIGNIKFIGELFKKDMISERVIRDDCIPRLLSLSLVPNPDDDDLESLCKLLTSVGAKLDSHVENRPMLDQYFQALEKFRATVKLPSRIRFMIMDLLDLRKNNWVERRQEAQAKTIGEIHADAQREERAKAQASRERMLSSRDRRTISAASYAPRMTMHMGTSSPRSPGVSQRVEANWEKFGAKKPDWREYAEKVELGPVRLGPSSAILSMAGGARGWKTESGTSDIRRTEAHSNNTTESRPKSILTHSTNVLGETAEGSSTNVGVVREEELETGLSTEPEALTQEAFSRRLKSILEEYHSLKDAKEAEESLKEIPKSNMENFVFQFVQVALESKTSVRNDAITVFSFAKETVAPDVIRNGFISVIEILDDLDIDDPHASDFVASLTGRAAAVGMLRNTNNESANYGLNFLQNSLTSIRDSTRRLKFVILVFKELRSAIRESCEGDSLSRTLQAMRNSGLDLEKLSLEWNNRDMLYALLKKFDASYLCLSCVLRNIVMSLNVDSEVDSSDTLLNVLQGLDDETKKSTEVITSIGYLYFEIFHRTLNSDSVAEDMEACNIGCKLKNCETALLHLLDEDAHKHLMLLVSAQQFCYEKSFPLIQTNIFNDGNGSSELRQVALIRHVFDRLYKSKIVSLEAFWNWKEDLTVTQQIGKGQALIQTNEWFSTLSGLTGNNSEEEEPPSL</sequence>
<accession>M2Y0Y1</accession>
<dbReference type="GO" id="GO:0003743">
    <property type="term" value="F:translation initiation factor activity"/>
    <property type="evidence" value="ECO:0007669"/>
    <property type="project" value="UniProtKB-KW"/>
</dbReference>
<dbReference type="Gene3D" id="1.25.40.180">
    <property type="match status" value="3"/>
</dbReference>
<dbReference type="OrthoDB" id="514777at2759"/>
<dbReference type="GO" id="GO:0016281">
    <property type="term" value="C:eukaryotic translation initiation factor 4F complex"/>
    <property type="evidence" value="ECO:0007669"/>
    <property type="project" value="TreeGrafter"/>
</dbReference>
<dbReference type="Pfam" id="PF02847">
    <property type="entry name" value="MA3"/>
    <property type="match status" value="1"/>
</dbReference>
<keyword evidence="6" id="KW-0694">RNA-binding</keyword>
<dbReference type="STRING" id="130081.M2Y0Y1"/>
<protein>
    <submittedName>
        <fullName evidence="10">Translation initiation factor eIF-4F</fullName>
    </submittedName>
</protein>
<feature type="region of interest" description="Disordered" evidence="8">
    <location>
        <begin position="629"/>
        <end position="682"/>
    </location>
</feature>
<dbReference type="InterPro" id="IPR003890">
    <property type="entry name" value="MIF4G-like_typ-3"/>
</dbReference>
<dbReference type="GeneID" id="17088372"/>
<dbReference type="KEGG" id="gsl:Gasu_30270"/>
<dbReference type="Gramene" id="EME29588">
    <property type="protein sequence ID" value="EME29588"/>
    <property type="gene ID" value="Gasu_30270"/>
</dbReference>
<dbReference type="PANTHER" id="PTHR23253">
    <property type="entry name" value="EUKARYOTIC TRANSLATION INITIATION FACTOR 4 GAMMA"/>
    <property type="match status" value="1"/>
</dbReference>
<evidence type="ECO:0000256" key="5">
    <source>
        <dbReference type="ARBA" id="ARBA00022553"/>
    </source>
</evidence>
<dbReference type="PROSITE" id="PS51366">
    <property type="entry name" value="MI"/>
    <property type="match status" value="1"/>
</dbReference>
<keyword evidence="11" id="KW-1185">Reference proteome</keyword>
<dbReference type="InterPro" id="IPR016024">
    <property type="entry name" value="ARM-type_fold"/>
</dbReference>
<evidence type="ECO:0000256" key="3">
    <source>
        <dbReference type="ARBA" id="ARBA00022490"/>
    </source>
</evidence>
<dbReference type="RefSeq" id="XP_005706108.1">
    <property type="nucleotide sequence ID" value="XM_005706051.1"/>
</dbReference>
<evidence type="ECO:0000256" key="2">
    <source>
        <dbReference type="ARBA" id="ARBA00005775"/>
    </source>
</evidence>
<dbReference type="SMART" id="SM00543">
    <property type="entry name" value="MIF4G"/>
    <property type="match status" value="1"/>
</dbReference>
<evidence type="ECO:0000313" key="10">
    <source>
        <dbReference type="EMBL" id="EME29588.1"/>
    </source>
</evidence>
<feature type="compositionally biased region" description="Polar residues" evidence="8">
    <location>
        <begin position="400"/>
        <end position="425"/>
    </location>
</feature>
<proteinExistence type="inferred from homology"/>
<dbReference type="GO" id="GO:0003729">
    <property type="term" value="F:mRNA binding"/>
    <property type="evidence" value="ECO:0007669"/>
    <property type="project" value="TreeGrafter"/>
</dbReference>
<name>M2Y0Y1_GALSU</name>
<feature type="region of interest" description="Disordered" evidence="8">
    <location>
        <begin position="50"/>
        <end position="110"/>
    </location>
</feature>
<evidence type="ECO:0000256" key="6">
    <source>
        <dbReference type="ARBA" id="ARBA00022884"/>
    </source>
</evidence>
<keyword evidence="5" id="KW-0597">Phosphoprotein</keyword>
<feature type="region of interest" description="Disordered" evidence="8">
    <location>
        <begin position="398"/>
        <end position="425"/>
    </location>
</feature>
<dbReference type="SMART" id="SM00544">
    <property type="entry name" value="MA3"/>
    <property type="match status" value="1"/>
</dbReference>
<evidence type="ECO:0000256" key="7">
    <source>
        <dbReference type="ARBA" id="ARBA00022917"/>
    </source>
</evidence>
<evidence type="ECO:0000256" key="4">
    <source>
        <dbReference type="ARBA" id="ARBA00022540"/>
    </source>
</evidence>
<dbReference type="Pfam" id="PF02854">
    <property type="entry name" value="MIF4G"/>
    <property type="match status" value="1"/>
</dbReference>
<dbReference type="GO" id="GO:0010494">
    <property type="term" value="C:cytoplasmic stress granule"/>
    <property type="evidence" value="ECO:0007669"/>
    <property type="project" value="UniProtKB-ARBA"/>
</dbReference>